<protein>
    <submittedName>
        <fullName evidence="2">Uncharacterized protein</fullName>
    </submittedName>
</protein>
<feature type="signal peptide" evidence="1">
    <location>
        <begin position="1"/>
        <end position="23"/>
    </location>
</feature>
<dbReference type="RefSeq" id="WP_213557215.1">
    <property type="nucleotide sequence ID" value="NZ_JBHZDI010000071.1"/>
</dbReference>
<keyword evidence="3" id="KW-1185">Reference proteome</keyword>
<keyword evidence="1" id="KW-0732">Signal</keyword>
<accession>A0ABX8CMD5</accession>
<feature type="chain" id="PRO_5046680588" evidence="1">
    <location>
        <begin position="24"/>
        <end position="81"/>
    </location>
</feature>
<organism evidence="2 3">
    <name type="scientific">Nocardia tengchongensis</name>
    <dbReference type="NCBI Taxonomy" id="2055889"/>
    <lineage>
        <taxon>Bacteria</taxon>
        <taxon>Bacillati</taxon>
        <taxon>Actinomycetota</taxon>
        <taxon>Actinomycetes</taxon>
        <taxon>Mycobacteriales</taxon>
        <taxon>Nocardiaceae</taxon>
        <taxon>Nocardia</taxon>
    </lineage>
</organism>
<gene>
    <name evidence="2" type="ORF">KHQ06_34625</name>
</gene>
<dbReference type="EMBL" id="CP074371">
    <property type="protein sequence ID" value="QVI21112.1"/>
    <property type="molecule type" value="Genomic_DNA"/>
</dbReference>
<evidence type="ECO:0000256" key="1">
    <source>
        <dbReference type="SAM" id="SignalP"/>
    </source>
</evidence>
<dbReference type="Proteomes" id="UP000683310">
    <property type="component" value="Chromosome"/>
</dbReference>
<proteinExistence type="predicted"/>
<reference evidence="2 3" key="1">
    <citation type="submission" date="2021-04" db="EMBL/GenBank/DDBJ databases">
        <title>Nocardia tengchongensis.</title>
        <authorList>
            <person name="Zhuang k."/>
            <person name="Ran Y."/>
            <person name="Li W."/>
        </authorList>
    </citation>
    <scope>NUCLEOTIDE SEQUENCE [LARGE SCALE GENOMIC DNA]</scope>
    <source>
        <strain evidence="2 3">CFH S0057</strain>
    </source>
</reference>
<evidence type="ECO:0000313" key="3">
    <source>
        <dbReference type="Proteomes" id="UP000683310"/>
    </source>
</evidence>
<name>A0ABX8CMD5_9NOCA</name>
<sequence length="81" mass="7626">MRTLILAGLAAGALITGIGPAAAAPLPLIDVSGTPVATDTAGADSSLTGSATQSASGIAGILCLLTNPHCWSGGTGEGHVS</sequence>
<evidence type="ECO:0000313" key="2">
    <source>
        <dbReference type="EMBL" id="QVI21112.1"/>
    </source>
</evidence>